<dbReference type="EMBL" id="MWWY01000044">
    <property type="protein sequence ID" value="OZG62788.1"/>
    <property type="molecule type" value="Genomic_DNA"/>
</dbReference>
<dbReference type="OrthoDB" id="9776792at2"/>
<dbReference type="Pfam" id="PF05107">
    <property type="entry name" value="Cas_Cas7"/>
    <property type="match status" value="1"/>
</dbReference>
<protein>
    <submittedName>
        <fullName evidence="1">Type I-C CRISPR-associated protein Cas7/Csd2</fullName>
    </submittedName>
</protein>
<dbReference type="GO" id="GO:0043571">
    <property type="term" value="P:maintenance of CRISPR repeat elements"/>
    <property type="evidence" value="ECO:0007669"/>
    <property type="project" value="InterPro"/>
</dbReference>
<dbReference type="NCBIfam" id="TIGR02589">
    <property type="entry name" value="cas_Csd2"/>
    <property type="match status" value="1"/>
</dbReference>
<sequence>MTDYAPIENRYDFTILFDVENGNPNGDPDSGNMPRVDIETGNGLVTDVCIKRKIRDGVQAIMGNAAPWRIYIQNERTLNRLDSEALEAEHIDARPEDKEFAKEIKALKKDDPTLDRRLRDYMCANFFDIRTFGAVMTTFVKGSLSCGQVRGPVQLGFARSIDPVSVQEISITRIAVTTEADAAEKNNTMGNKFIIPYGLYRMNGYVSAKLAQNVTGFSDEDLDVLWQAIVNMFEFDRSAARGNMAVRKLYVFKHSSALGDAPSWRLFDSIAVHKRDDVDVARSFGDYEVSVDRSAIPDAVSVTEMVDHEL</sequence>
<comment type="caution">
    <text evidence="1">The sequence shown here is derived from an EMBL/GenBank/DDBJ whole genome shotgun (WGS) entry which is preliminary data.</text>
</comment>
<gene>
    <name evidence="1" type="ORF">BHAP_2031</name>
</gene>
<dbReference type="RefSeq" id="WP_094730564.1">
    <property type="nucleotide sequence ID" value="NZ_MWWY01000044.1"/>
</dbReference>
<name>A0A261FUJ0_9BIFI</name>
<organism evidence="1 2">
    <name type="scientific">Bifidobacterium hapali</name>
    <dbReference type="NCBI Taxonomy" id="1630172"/>
    <lineage>
        <taxon>Bacteria</taxon>
        <taxon>Bacillati</taxon>
        <taxon>Actinomycetota</taxon>
        <taxon>Actinomycetes</taxon>
        <taxon>Bifidobacteriales</taxon>
        <taxon>Bifidobacteriaceae</taxon>
        <taxon>Bifidobacterium</taxon>
    </lineage>
</organism>
<evidence type="ECO:0000313" key="2">
    <source>
        <dbReference type="Proteomes" id="UP000216074"/>
    </source>
</evidence>
<dbReference type="Proteomes" id="UP000216074">
    <property type="component" value="Unassembled WGS sequence"/>
</dbReference>
<keyword evidence="2" id="KW-1185">Reference proteome</keyword>
<evidence type="ECO:0000313" key="1">
    <source>
        <dbReference type="EMBL" id="OZG62788.1"/>
    </source>
</evidence>
<dbReference type="AlphaFoldDB" id="A0A261FUJ0"/>
<dbReference type="InterPro" id="IPR013418">
    <property type="entry name" value="CRISPR-assoc_prot_Cas7/Csd2"/>
</dbReference>
<proteinExistence type="predicted"/>
<dbReference type="InterPro" id="IPR006482">
    <property type="entry name" value="Cas7_Csh2/Csh2"/>
</dbReference>
<dbReference type="NCBIfam" id="TIGR01595">
    <property type="entry name" value="cas_CT1132"/>
    <property type="match status" value="1"/>
</dbReference>
<reference evidence="1 2" key="1">
    <citation type="journal article" date="2017" name="BMC Genomics">
        <title>Comparative genomic and phylogenomic analyses of the Bifidobacteriaceae family.</title>
        <authorList>
            <person name="Lugli G.A."/>
            <person name="Milani C."/>
            <person name="Turroni F."/>
            <person name="Duranti S."/>
            <person name="Mancabelli L."/>
            <person name="Mangifesta M."/>
            <person name="Ferrario C."/>
            <person name="Modesto M."/>
            <person name="Mattarelli P."/>
            <person name="Jiri K."/>
            <person name="van Sinderen D."/>
            <person name="Ventura M."/>
        </authorList>
    </citation>
    <scope>NUCLEOTIDE SEQUENCE [LARGE SCALE GENOMIC DNA]</scope>
    <source>
        <strain evidence="1 2">DSM 100202</strain>
    </source>
</reference>
<accession>A0A261FUJ0</accession>